<gene>
    <name evidence="2" type="ordered locus">Sfum_2769</name>
</gene>
<accession>A0LLZ5</accession>
<dbReference type="eggNOG" id="COG3542">
    <property type="taxonomic scope" value="Bacteria"/>
</dbReference>
<dbReference type="InParanoid" id="A0LLZ5"/>
<dbReference type="SUPFAM" id="SSF51182">
    <property type="entry name" value="RmlC-like cupins"/>
    <property type="match status" value="1"/>
</dbReference>
<evidence type="ECO:0000259" key="1">
    <source>
        <dbReference type="Pfam" id="PF06172"/>
    </source>
</evidence>
<dbReference type="KEGG" id="sfu:Sfum_2769"/>
<dbReference type="EMBL" id="CP000478">
    <property type="protein sequence ID" value="ABK18447.1"/>
    <property type="molecule type" value="Genomic_DNA"/>
</dbReference>
<dbReference type="Proteomes" id="UP000001784">
    <property type="component" value="Chromosome"/>
</dbReference>
<sequence length="191" mass="21970">MTKLAWTRVDSRFDLPNRGTERVFEVKDAAYWIKKLGLSVHPEGGYFVQTFKSAEMIQGAGLPDRYGGPRAFASFIYYLLESNDFSCLHRLKSDEVWHYYAGSSLTLFIIDERGNLLQKKLGNDPEKGQSFQVFIRHGHWFGAIVDDSGSFTLAGCTVAPGFEYEDFKLGNRRELVELFPEHRFIIERLTR</sequence>
<protein>
    <recommendedName>
        <fullName evidence="1">DUF985 domain-containing protein</fullName>
    </recommendedName>
</protein>
<feature type="domain" description="DUF985" evidence="1">
    <location>
        <begin position="31"/>
        <end position="169"/>
    </location>
</feature>
<evidence type="ECO:0000313" key="3">
    <source>
        <dbReference type="Proteomes" id="UP000001784"/>
    </source>
</evidence>
<evidence type="ECO:0000313" key="2">
    <source>
        <dbReference type="EMBL" id="ABK18447.1"/>
    </source>
</evidence>
<dbReference type="Gene3D" id="2.60.120.10">
    <property type="entry name" value="Jelly Rolls"/>
    <property type="match status" value="1"/>
</dbReference>
<dbReference type="CDD" id="cd06121">
    <property type="entry name" value="cupin_YML079wp"/>
    <property type="match status" value="1"/>
</dbReference>
<dbReference type="InterPro" id="IPR014710">
    <property type="entry name" value="RmlC-like_jellyroll"/>
</dbReference>
<dbReference type="InterPro" id="IPR039935">
    <property type="entry name" value="YML079W-like"/>
</dbReference>
<name>A0LLZ5_SYNFM</name>
<dbReference type="Pfam" id="PF06172">
    <property type="entry name" value="Cupin_5"/>
    <property type="match status" value="1"/>
</dbReference>
<proteinExistence type="predicted"/>
<dbReference type="InterPro" id="IPR011051">
    <property type="entry name" value="RmlC_Cupin_sf"/>
</dbReference>
<dbReference type="AlphaFoldDB" id="A0LLZ5"/>
<dbReference type="PANTHER" id="PTHR33387">
    <property type="entry name" value="RMLC-LIKE JELLY ROLL FOLD PROTEIN"/>
    <property type="match status" value="1"/>
</dbReference>
<dbReference type="InterPro" id="IPR009327">
    <property type="entry name" value="Cupin_DUF985"/>
</dbReference>
<dbReference type="HOGENOM" id="CLU_088365_0_1_7"/>
<organism evidence="2 3">
    <name type="scientific">Syntrophobacter fumaroxidans (strain DSM 10017 / MPOB)</name>
    <dbReference type="NCBI Taxonomy" id="335543"/>
    <lineage>
        <taxon>Bacteria</taxon>
        <taxon>Pseudomonadati</taxon>
        <taxon>Thermodesulfobacteriota</taxon>
        <taxon>Syntrophobacteria</taxon>
        <taxon>Syntrophobacterales</taxon>
        <taxon>Syntrophobacteraceae</taxon>
        <taxon>Syntrophobacter</taxon>
    </lineage>
</organism>
<dbReference type="PANTHER" id="PTHR33387:SF3">
    <property type="entry name" value="DUF985 DOMAIN-CONTAINING PROTEIN"/>
    <property type="match status" value="1"/>
</dbReference>
<reference evidence="2 3" key="1">
    <citation type="submission" date="2006-10" db="EMBL/GenBank/DDBJ databases">
        <title>Complete sequence of Syntrophobacter fumaroxidans MPOB.</title>
        <authorList>
            <consortium name="US DOE Joint Genome Institute"/>
            <person name="Copeland A."/>
            <person name="Lucas S."/>
            <person name="Lapidus A."/>
            <person name="Barry K."/>
            <person name="Detter J.C."/>
            <person name="Glavina del Rio T."/>
            <person name="Hammon N."/>
            <person name="Israni S."/>
            <person name="Pitluck S."/>
            <person name="Goltsman E.G."/>
            <person name="Martinez M."/>
            <person name="Schmutz J."/>
            <person name="Larimer F."/>
            <person name="Land M."/>
            <person name="Hauser L."/>
            <person name="Kyrpides N."/>
            <person name="Kim E."/>
            <person name="Boone D.R."/>
            <person name="Brockman F."/>
            <person name="Culley D."/>
            <person name="Ferry J."/>
            <person name="Gunsalus R."/>
            <person name="McInerney M.J."/>
            <person name="Morrison M."/>
            <person name="Plugge C."/>
            <person name="Rohlin L."/>
            <person name="Scholten J."/>
            <person name="Sieber J."/>
            <person name="Stams A.J.M."/>
            <person name="Worm P."/>
            <person name="Henstra A.M."/>
            <person name="Richardson P."/>
        </authorList>
    </citation>
    <scope>NUCLEOTIDE SEQUENCE [LARGE SCALE GENOMIC DNA]</scope>
    <source>
        <strain evidence="3">DSM 10017 / MPOB</strain>
    </source>
</reference>
<keyword evidence="3" id="KW-1185">Reference proteome</keyword>